<dbReference type="EMBL" id="BQFW01000004">
    <property type="protein sequence ID" value="GJJ71083.1"/>
    <property type="molecule type" value="Genomic_DNA"/>
</dbReference>
<organism evidence="3 4">
    <name type="scientific">Entomortierella parvispora</name>
    <dbReference type="NCBI Taxonomy" id="205924"/>
    <lineage>
        <taxon>Eukaryota</taxon>
        <taxon>Fungi</taxon>
        <taxon>Fungi incertae sedis</taxon>
        <taxon>Mucoromycota</taxon>
        <taxon>Mortierellomycotina</taxon>
        <taxon>Mortierellomycetes</taxon>
        <taxon>Mortierellales</taxon>
        <taxon>Mortierellaceae</taxon>
        <taxon>Entomortierella</taxon>
    </lineage>
</organism>
<feature type="compositionally biased region" description="Low complexity" evidence="1">
    <location>
        <begin position="894"/>
        <end position="906"/>
    </location>
</feature>
<feature type="region of interest" description="Disordered" evidence="1">
    <location>
        <begin position="959"/>
        <end position="979"/>
    </location>
</feature>
<evidence type="ECO:0000313" key="3">
    <source>
        <dbReference type="EMBL" id="GJJ71083.1"/>
    </source>
</evidence>
<name>A0A9P3H785_9FUNG</name>
<dbReference type="Pfam" id="PF00620">
    <property type="entry name" value="RhoGAP"/>
    <property type="match status" value="1"/>
</dbReference>
<sequence>MNNDCDPCVNEALVGMCPEEKIIPEAITIRLQVDPPEPTETATLEPEESQHGPDLAPLDHEKVLGDQADADNTLLSPTVVRRRDLGRDPSTSQRWRLSMNGTSEVFGSICEAQVEESEPTPTSTKPASLLEPADRRDNTFRVPLLQSVQLASAMFDNGHRVPLALYYVAEELRSRSSTGNLDLKALFPSDWDVNDDEFEAMVTVFDERPFGQGHDLTLATPRHSLNASNEPMNSSKIENLVQSLQMEESVPDSTHSDPSSPSASSPLSSPGISPAVSSSSSSSSSQFSDKEDSLGSDSTSSRNLSRLILRFLHDLPEALVPSDVLSALSNVVQMELLQDGAKTQTMKLLLQALPEEQQHLLQFLLELVDDLIRTVNELNSATVEQSTSEDAPPSPSDPEIGDPVSTSCVDRIYEVLGLVSTQLDSKAMETESTKQSSSSLYRLYKGCIERKISQDKIAAEASNTTTVFQYLVQNRAQIFPRQPQAQQMPGGLDQCDTIEANSKNSQDEVILDNGYQSDSALTEQRKRLQQPKDDGWRMRQHRTGRRRRQGGLPPLITEHHGVLQKTSAETPCDSAVEIRSQDQLALAVLQEHMARTLRSQRHLLHPSMATMHSIIAEGHSDIGDLAVETSSPTDIAQIQEDDEEDERSSKAKKRGEMGFMDFLQEPLDPLHEEREIQLVEKEILQSELTSKFLASNLVGLYPSSSPTPIPAIILPSARNSMLHPNSANDISQQEDSCISGTRRQSRELLLAPQEQIVLPEDHVASDGCTCSYCTTLVQPSKVPVLSKAEYELAELQSQCKSKDQHVTELLKTVQGLQGQVNILNAKLLFLHDHHTTRPMRRRTLARNSYPVQPAINATNHMELDGGSHQSSVVAQDSERLQSSGSAGHRGARLTTSSITTASSSSHASRSPLFFAEGIRLSIECENRLDPSNPPDLLHMLDDDETMSFLDLDDGRPPPPVTKQQRHWSLNGGHPSQSGLIRYNTTGGIGYVPTSNRIPRYESELERALRDVEEVEEEPEREGEDLLDEFYYKDAYKTMDQQLYRRPVLPVAAPPRPMSADQYKKHHRMSLPIQSLMSKRISLRETFRWKGKPAVA</sequence>
<keyword evidence="4" id="KW-1185">Reference proteome</keyword>
<reference evidence="3" key="1">
    <citation type="submission" date="2021-11" db="EMBL/GenBank/DDBJ databases">
        <authorList>
            <person name="Herlambang A."/>
            <person name="Guo Y."/>
            <person name="Takashima Y."/>
            <person name="Nishizawa T."/>
        </authorList>
    </citation>
    <scope>NUCLEOTIDE SEQUENCE</scope>
    <source>
        <strain evidence="3">E1425</strain>
    </source>
</reference>
<gene>
    <name evidence="3" type="ORF">EMPS_03433</name>
</gene>
<dbReference type="SUPFAM" id="SSF48350">
    <property type="entry name" value="GTPase activation domain, GAP"/>
    <property type="match status" value="1"/>
</dbReference>
<comment type="caution">
    <text evidence="3">The sequence shown here is derived from an EMBL/GenBank/DDBJ whole genome shotgun (WGS) entry which is preliminary data.</text>
</comment>
<dbReference type="Proteomes" id="UP000827284">
    <property type="component" value="Unassembled WGS sequence"/>
</dbReference>
<feature type="region of interest" description="Disordered" evidence="1">
    <location>
        <begin position="381"/>
        <end position="403"/>
    </location>
</feature>
<feature type="region of interest" description="Disordered" evidence="1">
    <location>
        <begin position="634"/>
        <end position="655"/>
    </location>
</feature>
<feature type="region of interest" description="Disordered" evidence="1">
    <location>
        <begin position="244"/>
        <end position="300"/>
    </location>
</feature>
<feature type="domain" description="Rho-GAP" evidence="2">
    <location>
        <begin position="235"/>
        <end position="479"/>
    </location>
</feature>
<dbReference type="Gene3D" id="1.10.555.10">
    <property type="entry name" value="Rho GTPase activation protein"/>
    <property type="match status" value="1"/>
</dbReference>
<feature type="region of interest" description="Disordered" evidence="1">
    <location>
        <begin position="860"/>
        <end position="906"/>
    </location>
</feature>
<evidence type="ECO:0000256" key="1">
    <source>
        <dbReference type="SAM" id="MobiDB-lite"/>
    </source>
</evidence>
<evidence type="ECO:0000259" key="2">
    <source>
        <dbReference type="PROSITE" id="PS50238"/>
    </source>
</evidence>
<feature type="compositionally biased region" description="Polar residues" evidence="1">
    <location>
        <begin position="867"/>
        <end position="885"/>
    </location>
</feature>
<accession>A0A9P3H785</accession>
<reference evidence="3" key="2">
    <citation type="journal article" date="2022" name="Microbiol. Resour. Announc.">
        <title>Whole-Genome Sequence of Entomortierella parvispora E1425, a Mucoromycotan Fungus Associated with Burkholderiaceae-Related Endosymbiotic Bacteria.</title>
        <authorList>
            <person name="Herlambang A."/>
            <person name="Guo Y."/>
            <person name="Takashima Y."/>
            <person name="Narisawa K."/>
            <person name="Ohta H."/>
            <person name="Nishizawa T."/>
        </authorList>
    </citation>
    <scope>NUCLEOTIDE SEQUENCE</scope>
    <source>
        <strain evidence="3">E1425</strain>
    </source>
</reference>
<dbReference type="PROSITE" id="PS50238">
    <property type="entry name" value="RHOGAP"/>
    <property type="match status" value="1"/>
</dbReference>
<evidence type="ECO:0000313" key="4">
    <source>
        <dbReference type="Proteomes" id="UP000827284"/>
    </source>
</evidence>
<feature type="compositionally biased region" description="Low complexity" evidence="1">
    <location>
        <begin position="251"/>
        <end position="287"/>
    </location>
</feature>
<dbReference type="InterPro" id="IPR000198">
    <property type="entry name" value="RhoGAP_dom"/>
</dbReference>
<feature type="region of interest" description="Disordered" evidence="1">
    <location>
        <begin position="525"/>
        <end position="555"/>
    </location>
</feature>
<proteinExistence type="predicted"/>
<dbReference type="AlphaFoldDB" id="A0A9P3H785"/>
<feature type="compositionally biased region" description="Basic and acidic residues" evidence="1">
    <location>
        <begin position="525"/>
        <end position="537"/>
    </location>
</feature>
<protein>
    <recommendedName>
        <fullName evidence="2">Rho-GAP domain-containing protein</fullName>
    </recommendedName>
</protein>
<dbReference type="GO" id="GO:0007165">
    <property type="term" value="P:signal transduction"/>
    <property type="evidence" value="ECO:0007669"/>
    <property type="project" value="InterPro"/>
</dbReference>
<dbReference type="InterPro" id="IPR008936">
    <property type="entry name" value="Rho_GTPase_activation_prot"/>
</dbReference>
<dbReference type="OrthoDB" id="2430493at2759"/>
<feature type="compositionally biased region" description="Basic residues" evidence="1">
    <location>
        <begin position="538"/>
        <end position="549"/>
    </location>
</feature>